<dbReference type="PANTHER" id="PTHR45713:SF11">
    <property type="entry name" value="FUCOLECTIN TACHYLECTIN-4 PENTRAXIN-1 DOMAIN-CONTAINING PROTEIN"/>
    <property type="match status" value="1"/>
</dbReference>
<comment type="caution">
    <text evidence="1">The sequence shown here is derived from an EMBL/GenBank/DDBJ whole genome shotgun (WGS) entry which is preliminary data.</text>
</comment>
<dbReference type="InterPro" id="IPR051941">
    <property type="entry name" value="BG_Antigen-Binding_Lectin"/>
</dbReference>
<dbReference type="Proteomes" id="UP001217089">
    <property type="component" value="Unassembled WGS sequence"/>
</dbReference>
<protein>
    <submittedName>
        <fullName evidence="1">Uncharacterized protein</fullName>
    </submittedName>
</protein>
<keyword evidence="2" id="KW-1185">Reference proteome</keyword>
<proteinExistence type="predicted"/>
<reference evidence="1 2" key="1">
    <citation type="submission" date="2022-12" db="EMBL/GenBank/DDBJ databases">
        <title>Chromosome-level genome of Tegillarca granosa.</title>
        <authorList>
            <person name="Kim J."/>
        </authorList>
    </citation>
    <scope>NUCLEOTIDE SEQUENCE [LARGE SCALE GENOMIC DNA]</scope>
    <source>
        <strain evidence="1">Teg-2019</strain>
        <tissue evidence="1">Adductor muscle</tissue>
    </source>
</reference>
<dbReference type="SUPFAM" id="SSF49785">
    <property type="entry name" value="Galactose-binding domain-like"/>
    <property type="match status" value="1"/>
</dbReference>
<accession>A0ABQ9ELC6</accession>
<evidence type="ECO:0000313" key="2">
    <source>
        <dbReference type="Proteomes" id="UP001217089"/>
    </source>
</evidence>
<sequence>MKYNCILPALKIQEIPNLEIIVNLALSKQTRQSSTLTPTWSADKAVDGNRNQDVLFHSCAHTDIGYTVAWWQVDLGIIATITNIQIYYRENCKSLKTKRA</sequence>
<dbReference type="PANTHER" id="PTHR45713">
    <property type="entry name" value="FTP DOMAIN-CONTAINING PROTEIN"/>
    <property type="match status" value="1"/>
</dbReference>
<organism evidence="1 2">
    <name type="scientific">Tegillarca granosa</name>
    <name type="common">Malaysian cockle</name>
    <name type="synonym">Anadara granosa</name>
    <dbReference type="NCBI Taxonomy" id="220873"/>
    <lineage>
        <taxon>Eukaryota</taxon>
        <taxon>Metazoa</taxon>
        <taxon>Spiralia</taxon>
        <taxon>Lophotrochozoa</taxon>
        <taxon>Mollusca</taxon>
        <taxon>Bivalvia</taxon>
        <taxon>Autobranchia</taxon>
        <taxon>Pteriomorphia</taxon>
        <taxon>Arcoida</taxon>
        <taxon>Arcoidea</taxon>
        <taxon>Arcidae</taxon>
        <taxon>Tegillarca</taxon>
    </lineage>
</organism>
<evidence type="ECO:0000313" key="1">
    <source>
        <dbReference type="EMBL" id="KAJ8305699.1"/>
    </source>
</evidence>
<dbReference type="Pfam" id="PF22633">
    <property type="entry name" value="F5_F8_type_C_2"/>
    <property type="match status" value="1"/>
</dbReference>
<gene>
    <name evidence="1" type="ORF">KUTeg_016244</name>
</gene>
<dbReference type="EMBL" id="JARBDR010000813">
    <property type="protein sequence ID" value="KAJ8305699.1"/>
    <property type="molecule type" value="Genomic_DNA"/>
</dbReference>
<name>A0ABQ9ELC6_TEGGR</name>
<dbReference type="InterPro" id="IPR008979">
    <property type="entry name" value="Galactose-bd-like_sf"/>
</dbReference>
<dbReference type="Gene3D" id="2.60.120.260">
    <property type="entry name" value="Galactose-binding domain-like"/>
    <property type="match status" value="1"/>
</dbReference>